<gene>
    <name evidence="12" type="primary">secD</name>
    <name evidence="12" type="ORF">CP99DC5_0617</name>
</gene>
<dbReference type="Gene3D" id="3.30.1360.200">
    <property type="match status" value="1"/>
</dbReference>
<evidence type="ECO:0000256" key="4">
    <source>
        <dbReference type="ARBA" id="ARBA00022692"/>
    </source>
</evidence>
<sequence>MKQRFGRNLSIIIFVFGLALYYVLPTCLYYSRPLNKKVDEKEAQQIVRKLTNQVAEVRSDIIPRVSSVLSALKLRGHIVQHPSIPGVVNVHFKDNADAYTFLENMIYGEPTVPIKSSRLYVLGYDNKDGGVVQVTGALTTALTENDFSFVPYNREDAEPGKEILNAALHLITPAPAHSCSCGYTSIWNTASIAKVVQLAENLSVGLEILPNSRTPALLNYFFSSEKDYSAFLSRLENVSTHSDLSEQHRSILQSVHQNLKLRSPRWKKAFTRIVDNSLDCSTLSPFFSSVDFSPKERKLVFCLDPNVLAKRDELSAEQRLDFDSWLAKEKQRLSHKLQRPAQESAQGFAFNLSDKDASGKIVLHGQRIYQGIVEHLATLALNRPPARSCDLIREHFPIHCRLPRESDAFGCFIFSPEKSCSHFSKGSIYVVLKGLRSVAAKYEQGEGEDSKIFEKDLHNLYNCFAHTDAIPWSLGEDEVLEIRQPLQRYFDVWGENFVVANEGETASLEVRDIRDRLDTLNRIEKRRQEEWVRWHEQYKQSSCSMDPQQRIRAAVPHRSAFVENLKLNLRKYSRGDSVLRLGIDFIGGKQIRLAFKDHQGKQLTDKEGILKVSDELYARLNRLGVSEVEIRREGDNVHLSVPGSTKISSEEILGTSQMTFHVVNEKFSPYSALRYEVQRFLDYLWFTAQSQDATSPEAVNKLASYIFNNPDSRLPSSVQEAVAKLQQEGLAFPNMDSEISSSHLDTTYSMIAIEKDVEGKANPLMIVFRNYALDGASLKNIRPEFAVGEGYILNFSVKDTGIAQKAYDVSPRESFHAWTSTYCQEGISGTENGQYSSGRGWRMAVVLDGYVVSDPVLNAPLKDQASVSGKFSHREVNRLATDLKSGSMSFVPEVLSEEVISPELGKQQRTQGIISVCLGLAVLIILMSVYYKFGGVIASGAVILNLLLIWAALQYLDAPLTLTGLAGIVLAMGMAVDANVLVFERIREEYLLSRSLTQSVEAGYKKAFGAIFDSNLTTVLASLLLLVLDTGPIKGFALTLILGIFSSMFTALFMTKFFFMVWMNKTQETQLHMMNKFIGIKHDFLKECKRLWMISGSVIALGCVALGFGAWNSVLGMDFKGGYALTLNIADQKSVDVTNVRSKLGDKFKQVGISPRDFRIKTFGSSDKIKIYFSQNALTRVQTPERPAMEATDPNLSIVMNLLSDTGIDISSENLKDVQNFWSKVSGQFSNKMRQQACIALVGALLIILLYVSLRFEWRYAFSAICALIHDLLATCAVLVATHFFLQKIQIDLQAIGALMTVLGYSLNNTLIIFDRIREDRQEKLFTPMPILINDALQKTLGRTVMTTATTLSVLLILLFVGGGSIFNFAFIMTIGILLGTLSSLYIAPPLLLFMVRKEERKQQ</sequence>
<feature type="transmembrane region" description="Helical" evidence="9">
    <location>
        <begin position="912"/>
        <end position="931"/>
    </location>
</feature>
<dbReference type="NCBIfam" id="TIGR00916">
    <property type="entry name" value="2A0604s01"/>
    <property type="match status" value="1"/>
</dbReference>
<feature type="transmembrane region" description="Helical" evidence="9">
    <location>
        <begin position="1040"/>
        <end position="1063"/>
    </location>
</feature>
<evidence type="ECO:0000256" key="6">
    <source>
        <dbReference type="ARBA" id="ARBA00022989"/>
    </source>
</evidence>
<dbReference type="Pfam" id="PF22599">
    <property type="entry name" value="SecDF_P1_head"/>
    <property type="match status" value="1"/>
</dbReference>
<feature type="transmembrane region" description="Helical" evidence="9">
    <location>
        <begin position="962"/>
        <end position="986"/>
    </location>
</feature>
<feature type="transmembrane region" description="Helical" evidence="9">
    <location>
        <begin position="1007"/>
        <end position="1028"/>
    </location>
</feature>
<accession>A0ABP2X4A1</accession>
<keyword evidence="4 9" id="KW-0812">Transmembrane</keyword>
<evidence type="ECO:0000256" key="5">
    <source>
        <dbReference type="ARBA" id="ARBA00022927"/>
    </source>
</evidence>
<keyword evidence="6 9" id="KW-1133">Transmembrane helix</keyword>
<dbReference type="NCBIfam" id="TIGR00966">
    <property type="entry name" value="transloc_SecF"/>
    <property type="match status" value="1"/>
</dbReference>
<feature type="transmembrane region" description="Helical" evidence="9">
    <location>
        <begin position="1261"/>
        <end position="1285"/>
    </location>
</feature>
<dbReference type="InterPro" id="IPR005665">
    <property type="entry name" value="SecF_bac"/>
</dbReference>
<feature type="transmembrane region" description="Helical" evidence="9">
    <location>
        <begin position="1344"/>
        <end position="1363"/>
    </location>
</feature>
<dbReference type="PANTHER" id="PTHR30081:SF1">
    <property type="entry name" value="PROTEIN TRANSLOCASE SUBUNIT SECD"/>
    <property type="match status" value="1"/>
</dbReference>
<protein>
    <submittedName>
        <fullName evidence="12">Protein-export membrane protein SecD</fullName>
    </submittedName>
</protein>
<keyword evidence="2" id="KW-0813">Transport</keyword>
<dbReference type="Gene3D" id="1.20.1640.10">
    <property type="entry name" value="Multidrug efflux transporter AcrB transmembrane domain"/>
    <property type="match status" value="2"/>
</dbReference>
<dbReference type="InterPro" id="IPR022645">
    <property type="entry name" value="SecD/SecF_bac"/>
</dbReference>
<dbReference type="RefSeq" id="WP_016981730.1">
    <property type="nucleotide sequence ID" value="NZ_KE356190.1"/>
</dbReference>
<evidence type="ECO:0000256" key="7">
    <source>
        <dbReference type="ARBA" id="ARBA00023010"/>
    </source>
</evidence>
<dbReference type="SUPFAM" id="SSF82866">
    <property type="entry name" value="Multidrug efflux transporter AcrB transmembrane domain"/>
    <property type="match status" value="2"/>
</dbReference>
<evidence type="ECO:0000256" key="3">
    <source>
        <dbReference type="ARBA" id="ARBA00022475"/>
    </source>
</evidence>
<evidence type="ECO:0000256" key="8">
    <source>
        <dbReference type="ARBA" id="ARBA00023136"/>
    </source>
</evidence>
<feature type="transmembrane region" description="Helical" evidence="9">
    <location>
        <begin position="12"/>
        <end position="31"/>
    </location>
</feature>
<evidence type="ECO:0000313" key="12">
    <source>
        <dbReference type="EMBL" id="EPJ28472.1"/>
    </source>
</evidence>
<dbReference type="InterPro" id="IPR048634">
    <property type="entry name" value="SecD_SecF_C"/>
</dbReference>
<feature type="transmembrane region" description="Helical" evidence="9">
    <location>
        <begin position="1369"/>
        <end position="1396"/>
    </location>
</feature>
<organism evidence="12 13">
    <name type="scientific">Chlamydia psittaci 99DC5</name>
    <dbReference type="NCBI Taxonomy" id="1112251"/>
    <lineage>
        <taxon>Bacteria</taxon>
        <taxon>Pseudomonadati</taxon>
        <taxon>Chlamydiota</taxon>
        <taxon>Chlamydiia</taxon>
        <taxon>Chlamydiales</taxon>
        <taxon>Chlamydiaceae</taxon>
        <taxon>Chlamydia/Chlamydophila group</taxon>
        <taxon>Chlamydia</taxon>
    </lineage>
</organism>
<keyword evidence="5" id="KW-0653">Protein transport</keyword>
<keyword evidence="7" id="KW-0811">Translocation</keyword>
<dbReference type="InterPro" id="IPR054384">
    <property type="entry name" value="SecDF_P1_head"/>
</dbReference>
<evidence type="ECO:0000259" key="10">
    <source>
        <dbReference type="Pfam" id="PF02355"/>
    </source>
</evidence>
<feature type="transmembrane region" description="Helical" evidence="9">
    <location>
        <begin position="1091"/>
        <end position="1111"/>
    </location>
</feature>
<comment type="caution">
    <text evidence="12">The sequence shown here is derived from an EMBL/GenBank/DDBJ whole genome shotgun (WGS) entry which is preliminary data.</text>
</comment>
<feature type="transmembrane region" description="Helical" evidence="9">
    <location>
        <begin position="1291"/>
        <end position="1314"/>
    </location>
</feature>
<proteinExistence type="predicted"/>
<feature type="domain" description="SecDF P1 head subdomain" evidence="11">
    <location>
        <begin position="765"/>
        <end position="888"/>
    </location>
</feature>
<keyword evidence="3" id="KW-1003">Cell membrane</keyword>
<feature type="domain" description="Protein export membrane protein SecD/SecF C-terminal" evidence="10">
    <location>
        <begin position="893"/>
        <end position="1063"/>
    </location>
</feature>
<dbReference type="InterPro" id="IPR022813">
    <property type="entry name" value="SecD/SecF_arch_bac"/>
</dbReference>
<dbReference type="NCBIfam" id="TIGR01129">
    <property type="entry name" value="secD"/>
    <property type="match status" value="1"/>
</dbReference>
<dbReference type="PANTHER" id="PTHR30081">
    <property type="entry name" value="PROTEIN-EXPORT MEMBRANE PROTEIN SEC"/>
    <property type="match status" value="1"/>
</dbReference>
<dbReference type="Pfam" id="PF02355">
    <property type="entry name" value="SecD_SecF_C"/>
    <property type="match status" value="2"/>
</dbReference>
<reference evidence="12 13" key="1">
    <citation type="submission" date="2013-04" db="EMBL/GenBank/DDBJ databases">
        <title>Genome sequence of Chlamydia psittaci 99DC5.</title>
        <authorList>
            <person name="Huot-Creasy H."/>
            <person name="McCracken C.L."/>
            <person name="Humphries M."/>
            <person name="Sachse K."/>
            <person name="Laroucau K."/>
            <person name="Bavoil P."/>
            <person name="Myers G.S."/>
        </authorList>
    </citation>
    <scope>NUCLEOTIDE SEQUENCE [LARGE SCALE GENOMIC DNA]</scope>
    <source>
        <strain evidence="12 13">99DC5</strain>
    </source>
</reference>
<dbReference type="Proteomes" id="UP000014627">
    <property type="component" value="Unassembled WGS sequence"/>
</dbReference>
<evidence type="ECO:0000256" key="9">
    <source>
        <dbReference type="SAM" id="Phobius"/>
    </source>
</evidence>
<dbReference type="InterPro" id="IPR055344">
    <property type="entry name" value="SecD_SecF_C_bact"/>
</dbReference>
<feature type="transmembrane region" description="Helical" evidence="9">
    <location>
        <begin position="936"/>
        <end position="956"/>
    </location>
</feature>
<dbReference type="Gene3D" id="3.30.70.3400">
    <property type="match status" value="1"/>
</dbReference>
<feature type="transmembrane region" description="Helical" evidence="9">
    <location>
        <begin position="1233"/>
        <end position="1254"/>
    </location>
</feature>
<evidence type="ECO:0000256" key="2">
    <source>
        <dbReference type="ARBA" id="ARBA00022448"/>
    </source>
</evidence>
<evidence type="ECO:0000313" key="13">
    <source>
        <dbReference type="Proteomes" id="UP000014627"/>
    </source>
</evidence>
<dbReference type="NCBIfam" id="NF009540">
    <property type="entry name" value="PRK12911.1"/>
    <property type="match status" value="1"/>
</dbReference>
<dbReference type="InterPro" id="IPR005791">
    <property type="entry name" value="SecD"/>
</dbReference>
<feature type="domain" description="Protein export membrane protein SecD/SecF C-terminal" evidence="10">
    <location>
        <begin position="1220"/>
        <end position="1397"/>
    </location>
</feature>
<evidence type="ECO:0000256" key="1">
    <source>
        <dbReference type="ARBA" id="ARBA00004651"/>
    </source>
</evidence>
<dbReference type="PRINTS" id="PR01755">
    <property type="entry name" value="SECFTRNLCASE"/>
</dbReference>
<keyword evidence="8 9" id="KW-0472">Membrane</keyword>
<dbReference type="EMBL" id="ATLC01000045">
    <property type="protein sequence ID" value="EPJ28472.1"/>
    <property type="molecule type" value="Genomic_DNA"/>
</dbReference>
<evidence type="ECO:0000259" key="11">
    <source>
        <dbReference type="Pfam" id="PF22599"/>
    </source>
</evidence>
<name>A0ABP2X4A1_CHLPS</name>
<comment type="subcellular location">
    <subcellularLocation>
        <location evidence="1">Cell membrane</location>
        <topology evidence="1">Multi-pass membrane protein</topology>
    </subcellularLocation>
</comment>
<keyword evidence="13" id="KW-1185">Reference proteome</keyword>